<keyword evidence="2" id="KW-1185">Reference proteome</keyword>
<accession>A0ABM7PEM0</accession>
<proteinExistence type="predicted"/>
<gene>
    <name evidence="1" type="ORF">DSLASN_16150</name>
</gene>
<dbReference type="Proteomes" id="UP001320148">
    <property type="component" value="Chromosome"/>
</dbReference>
<evidence type="ECO:0000313" key="1">
    <source>
        <dbReference type="EMBL" id="BCS95983.1"/>
    </source>
</evidence>
<protein>
    <submittedName>
        <fullName evidence="1">Uncharacterized protein</fullName>
    </submittedName>
</protein>
<dbReference type="EMBL" id="AP024488">
    <property type="protein sequence ID" value="BCS95983.1"/>
    <property type="molecule type" value="Genomic_DNA"/>
</dbReference>
<reference evidence="1 2" key="1">
    <citation type="submission" date="2021-02" db="EMBL/GenBank/DDBJ databases">
        <title>Complete genome of Desulfoluna sp. strain ASN36.</title>
        <authorList>
            <person name="Takahashi A."/>
            <person name="Kojima H."/>
            <person name="Fukui M."/>
        </authorList>
    </citation>
    <scope>NUCLEOTIDE SEQUENCE [LARGE SCALE GENOMIC DNA]</scope>
    <source>
        <strain evidence="1 2">ASN36</strain>
    </source>
</reference>
<evidence type="ECO:0000313" key="2">
    <source>
        <dbReference type="Proteomes" id="UP001320148"/>
    </source>
</evidence>
<sequence length="60" mass="6843">MTVTARNEGILRTQNARHGFLLDFLTLRAAECPHLLRYQSIEANHDICSSDALNMEALNW</sequence>
<name>A0ABM7PEM0_9BACT</name>
<organism evidence="1 2">
    <name type="scientific">Desulfoluna limicola</name>
    <dbReference type="NCBI Taxonomy" id="2810562"/>
    <lineage>
        <taxon>Bacteria</taxon>
        <taxon>Pseudomonadati</taxon>
        <taxon>Thermodesulfobacteriota</taxon>
        <taxon>Desulfobacteria</taxon>
        <taxon>Desulfobacterales</taxon>
        <taxon>Desulfolunaceae</taxon>
        <taxon>Desulfoluna</taxon>
    </lineage>
</organism>